<dbReference type="InterPro" id="IPR044855">
    <property type="entry name" value="CoA-Trfase_III_dom3_sf"/>
</dbReference>
<dbReference type="EMBL" id="QWVS01000011">
    <property type="protein sequence ID" value="RID87567.1"/>
    <property type="molecule type" value="Genomic_DNA"/>
</dbReference>
<dbReference type="AlphaFoldDB" id="A0A398BCM6"/>
<dbReference type="Proteomes" id="UP000266016">
    <property type="component" value="Unassembled WGS sequence"/>
</dbReference>
<gene>
    <name evidence="2" type="ORF">D1953_05095</name>
</gene>
<comment type="caution">
    <text evidence="2">The sequence shown here is derived from an EMBL/GenBank/DDBJ whole genome shotgun (WGS) entry which is preliminary data.</text>
</comment>
<organism evidence="2 3">
    <name type="scientific">Peribacillus asahii</name>
    <dbReference type="NCBI Taxonomy" id="228899"/>
    <lineage>
        <taxon>Bacteria</taxon>
        <taxon>Bacillati</taxon>
        <taxon>Bacillota</taxon>
        <taxon>Bacilli</taxon>
        <taxon>Bacillales</taxon>
        <taxon>Bacillaceae</taxon>
        <taxon>Peribacillus</taxon>
    </lineage>
</organism>
<keyword evidence="1 2" id="KW-0808">Transferase</keyword>
<evidence type="ECO:0000256" key="1">
    <source>
        <dbReference type="ARBA" id="ARBA00022679"/>
    </source>
</evidence>
<protein>
    <submittedName>
        <fullName evidence="2">CoA transferase</fullName>
    </submittedName>
</protein>
<accession>A0A398BCM6</accession>
<dbReference type="InterPro" id="IPR023606">
    <property type="entry name" value="CoA-Trfase_III_dom_1_sf"/>
</dbReference>
<evidence type="ECO:0000313" key="2">
    <source>
        <dbReference type="EMBL" id="RID87567.1"/>
    </source>
</evidence>
<reference evidence="2 3" key="1">
    <citation type="submission" date="2018-08" db="EMBL/GenBank/DDBJ databases">
        <title>Bacillus jemisoniae sp. nov., Bacillus chryseoplanitiae sp. nov., Bacillus resnikiae sp. nov., and Bacillus frankliniae sp. nov., isolated from Viking spacecraft and associated surfaces.</title>
        <authorList>
            <person name="Seuylemezian A."/>
            <person name="Vaishampayan P."/>
        </authorList>
    </citation>
    <scope>NUCLEOTIDE SEQUENCE [LARGE SCALE GENOMIC DNA]</scope>
    <source>
        <strain evidence="2 3">MA001</strain>
    </source>
</reference>
<proteinExistence type="predicted"/>
<dbReference type="GO" id="GO:0008410">
    <property type="term" value="F:CoA-transferase activity"/>
    <property type="evidence" value="ECO:0007669"/>
    <property type="project" value="TreeGrafter"/>
</dbReference>
<dbReference type="InterPro" id="IPR050483">
    <property type="entry name" value="CoA-transferase_III_domain"/>
</dbReference>
<evidence type="ECO:0000313" key="3">
    <source>
        <dbReference type="Proteomes" id="UP000266016"/>
    </source>
</evidence>
<dbReference type="Pfam" id="PF02515">
    <property type="entry name" value="CoA_transf_3"/>
    <property type="match status" value="1"/>
</dbReference>
<sequence length="394" mass="43740">MSQALEGLLVLDLGQIYNGPYCSLMLAYQGAKVVKVEPMDGESLRKRRKDCHEFLMFNSNKLGITLNLKTEEGKELFLDLVKKADVVLENYARGVMDRLGLGYETLKEVNPRLIYATGKGYGLEGPYADWPAMDITIQAISGVMSSTGFPDGPPVKAGPAFSDIMGAIHLFGGITTALYQREKTGKGQLVEVAMHDTMYPVLASPLGGFYRSEGTLPERTGNRHSGLAIAPYNVYPVKDGYIAIFCDAQRHWESLANHIGRADLLEDSRFRTNVDRAKNVEVIDKILTDWLADKKKWDIVEGFYEARIPSAPVLSIAEVADDPHLIARKMIVEIDHPEKGKIKVPGSPIRLSDSPLDEVVPAPLLGQHTDKVLMEYVNLNEEQLSDLRKKQVIQ</sequence>
<dbReference type="PANTHER" id="PTHR48207">
    <property type="entry name" value="SUCCINATE--HYDROXYMETHYLGLUTARATE COA-TRANSFERASE"/>
    <property type="match status" value="1"/>
</dbReference>
<name>A0A398BCM6_9BACI</name>
<keyword evidence="3" id="KW-1185">Reference proteome</keyword>
<dbReference type="SUPFAM" id="SSF89796">
    <property type="entry name" value="CoA-transferase family III (CaiB/BaiF)"/>
    <property type="match status" value="1"/>
</dbReference>
<dbReference type="PANTHER" id="PTHR48207:SF3">
    <property type="entry name" value="SUCCINATE--HYDROXYMETHYLGLUTARATE COA-TRANSFERASE"/>
    <property type="match status" value="1"/>
</dbReference>
<dbReference type="InterPro" id="IPR003673">
    <property type="entry name" value="CoA-Trfase_fam_III"/>
</dbReference>
<dbReference type="Gene3D" id="3.30.1540.10">
    <property type="entry name" value="formyl-coa transferase, domain 3"/>
    <property type="match status" value="1"/>
</dbReference>
<dbReference type="RefSeq" id="WP_119116084.1">
    <property type="nucleotide sequence ID" value="NZ_QWVS01000011.1"/>
</dbReference>
<dbReference type="Gene3D" id="3.40.50.10540">
    <property type="entry name" value="Crotonobetainyl-coa:carnitine coa-transferase, domain 1"/>
    <property type="match status" value="1"/>
</dbReference>